<dbReference type="Gene3D" id="3.30.9.10">
    <property type="entry name" value="D-Amino Acid Oxidase, subunit A, domain 2"/>
    <property type="match status" value="1"/>
</dbReference>
<feature type="domain" description="FAD dependent oxidoreductase" evidence="6">
    <location>
        <begin position="13"/>
        <end position="400"/>
    </location>
</feature>
<dbReference type="InterPro" id="IPR006076">
    <property type="entry name" value="FAD-dep_OxRdtase"/>
</dbReference>
<dbReference type="PANTHER" id="PTHR43104">
    <property type="entry name" value="L-2-HYDROXYGLUTARATE DEHYDROGENASE, MITOCHONDRIAL"/>
    <property type="match status" value="1"/>
</dbReference>
<evidence type="ECO:0000259" key="6">
    <source>
        <dbReference type="Pfam" id="PF01266"/>
    </source>
</evidence>
<dbReference type="RefSeq" id="WP_179662257.1">
    <property type="nucleotide sequence ID" value="NZ_JACCBG010000001.1"/>
</dbReference>
<comment type="similarity">
    <text evidence="5">Belongs to the L2HGDH family.</text>
</comment>
<evidence type="ECO:0000313" key="7">
    <source>
        <dbReference type="EMBL" id="NYD40353.1"/>
    </source>
</evidence>
<dbReference type="GO" id="GO:0047545">
    <property type="term" value="F:(S)-2-hydroxyglutarate dehydrogenase activity"/>
    <property type="evidence" value="ECO:0007669"/>
    <property type="project" value="TreeGrafter"/>
</dbReference>
<evidence type="ECO:0000256" key="2">
    <source>
        <dbReference type="ARBA" id="ARBA00022630"/>
    </source>
</evidence>
<keyword evidence="2" id="KW-0285">Flavoprotein</keyword>
<comment type="cofactor">
    <cofactor evidence="1">
        <name>FAD</name>
        <dbReference type="ChEBI" id="CHEBI:57692"/>
    </cofactor>
</comment>
<evidence type="ECO:0000256" key="1">
    <source>
        <dbReference type="ARBA" id="ARBA00001974"/>
    </source>
</evidence>
<protein>
    <submittedName>
        <fullName evidence="7">L-2-hydroxyglutarate oxidase LhgO</fullName>
    </submittedName>
</protein>
<accession>A0A7Y9E358</accession>
<name>A0A7Y9E358_9ACTN</name>
<gene>
    <name evidence="7" type="ORF">BJZ21_000436</name>
</gene>
<evidence type="ECO:0000256" key="4">
    <source>
        <dbReference type="ARBA" id="ARBA00023002"/>
    </source>
</evidence>
<dbReference type="PANTHER" id="PTHR43104:SF2">
    <property type="entry name" value="L-2-HYDROXYGLUTARATE DEHYDROGENASE, MITOCHONDRIAL"/>
    <property type="match status" value="1"/>
</dbReference>
<evidence type="ECO:0000256" key="3">
    <source>
        <dbReference type="ARBA" id="ARBA00022827"/>
    </source>
</evidence>
<sequence length="403" mass="43564">MDASNDRSAPTRVGVVGAGIVGLAVARRLLQLRPGSEVTVYEKESSVGVHQTGHNSGVVHAGLYYPRDSLKATLCRRGVGLLRDYCHDRAIPYVECGKTVVAVTAEEVPRLRDIEDRARHNGVPGLRRLDPSEIRELEPHVTGVAGLHSPTTAIVDFVAVARAYAEDVVAAGGTLRLGTAVERIDRSGDLVHVHADGGRATFDRLVICAGLQSDRVAMLAGDDAEPAIVPFRGEYLTVRPERTHLVRGLVYPVPDPRYPFLGVHFTRRVDGGLDVGPNAVLAGAREGYRRSSLRPRELAETLAWPGFRHLARQHWRMGATEMRGSLSRRAFVAAARRYVPELAVADIDGRHAGVRAQALDRDGSLVDDFRISRLGPVTAVRNAPSPGATSSLAIAEHLCEGIL</sequence>
<dbReference type="SUPFAM" id="SSF51905">
    <property type="entry name" value="FAD/NAD(P)-binding domain"/>
    <property type="match status" value="1"/>
</dbReference>
<dbReference type="NCBIfam" id="NF008726">
    <property type="entry name" value="PRK11728.1"/>
    <property type="match status" value="1"/>
</dbReference>
<proteinExistence type="inferred from homology"/>
<reference evidence="7 8" key="1">
    <citation type="submission" date="2020-07" db="EMBL/GenBank/DDBJ databases">
        <title>Sequencing the genomes of 1000 actinobacteria strains.</title>
        <authorList>
            <person name="Klenk H.-P."/>
        </authorList>
    </citation>
    <scope>NUCLEOTIDE SEQUENCE [LARGE SCALE GENOMIC DNA]</scope>
    <source>
        <strain evidence="7 8">DSM 21350</strain>
    </source>
</reference>
<keyword evidence="4" id="KW-0560">Oxidoreductase</keyword>
<dbReference type="GO" id="GO:0005737">
    <property type="term" value="C:cytoplasm"/>
    <property type="evidence" value="ECO:0007669"/>
    <property type="project" value="TreeGrafter"/>
</dbReference>
<dbReference type="AlphaFoldDB" id="A0A7Y9E358"/>
<keyword evidence="8" id="KW-1185">Reference proteome</keyword>
<dbReference type="EMBL" id="JACCBG010000001">
    <property type="protein sequence ID" value="NYD40353.1"/>
    <property type="molecule type" value="Genomic_DNA"/>
</dbReference>
<dbReference type="Proteomes" id="UP000535511">
    <property type="component" value="Unassembled WGS sequence"/>
</dbReference>
<evidence type="ECO:0000313" key="8">
    <source>
        <dbReference type="Proteomes" id="UP000535511"/>
    </source>
</evidence>
<dbReference type="Pfam" id="PF01266">
    <property type="entry name" value="DAO"/>
    <property type="match status" value="1"/>
</dbReference>
<comment type="caution">
    <text evidence="7">The sequence shown here is derived from an EMBL/GenBank/DDBJ whole genome shotgun (WGS) entry which is preliminary data.</text>
</comment>
<dbReference type="InterPro" id="IPR036188">
    <property type="entry name" value="FAD/NAD-bd_sf"/>
</dbReference>
<dbReference type="Gene3D" id="3.50.50.60">
    <property type="entry name" value="FAD/NAD(P)-binding domain"/>
    <property type="match status" value="1"/>
</dbReference>
<organism evidence="7 8">
    <name type="scientific">Nocardioides panaciterrulae</name>
    <dbReference type="NCBI Taxonomy" id="661492"/>
    <lineage>
        <taxon>Bacteria</taxon>
        <taxon>Bacillati</taxon>
        <taxon>Actinomycetota</taxon>
        <taxon>Actinomycetes</taxon>
        <taxon>Propionibacteriales</taxon>
        <taxon>Nocardioidaceae</taxon>
        <taxon>Nocardioides</taxon>
    </lineage>
</organism>
<keyword evidence="3" id="KW-0274">FAD</keyword>
<evidence type="ECO:0000256" key="5">
    <source>
        <dbReference type="ARBA" id="ARBA00037941"/>
    </source>
</evidence>